<protein>
    <submittedName>
        <fullName evidence="1">Uncharacterized protein</fullName>
    </submittedName>
</protein>
<name>A0A0A9ADK8_ARUDO</name>
<proteinExistence type="predicted"/>
<accession>A0A0A9ADK8</accession>
<evidence type="ECO:0000313" key="1">
    <source>
        <dbReference type="EMBL" id="JAD45142.1"/>
    </source>
</evidence>
<dbReference type="AlphaFoldDB" id="A0A0A9ADK8"/>
<sequence>MHLLVQTRVRSTNILFSLL</sequence>
<organism evidence="1">
    <name type="scientific">Arundo donax</name>
    <name type="common">Giant reed</name>
    <name type="synonym">Donax arundinaceus</name>
    <dbReference type="NCBI Taxonomy" id="35708"/>
    <lineage>
        <taxon>Eukaryota</taxon>
        <taxon>Viridiplantae</taxon>
        <taxon>Streptophyta</taxon>
        <taxon>Embryophyta</taxon>
        <taxon>Tracheophyta</taxon>
        <taxon>Spermatophyta</taxon>
        <taxon>Magnoliopsida</taxon>
        <taxon>Liliopsida</taxon>
        <taxon>Poales</taxon>
        <taxon>Poaceae</taxon>
        <taxon>PACMAD clade</taxon>
        <taxon>Arundinoideae</taxon>
        <taxon>Arundineae</taxon>
        <taxon>Arundo</taxon>
    </lineage>
</organism>
<dbReference type="EMBL" id="GBRH01252753">
    <property type="protein sequence ID" value="JAD45142.1"/>
    <property type="molecule type" value="Transcribed_RNA"/>
</dbReference>
<reference evidence="1" key="2">
    <citation type="journal article" date="2015" name="Data Brief">
        <title>Shoot transcriptome of the giant reed, Arundo donax.</title>
        <authorList>
            <person name="Barrero R.A."/>
            <person name="Guerrero F.D."/>
            <person name="Moolhuijzen P."/>
            <person name="Goolsby J.A."/>
            <person name="Tidwell J."/>
            <person name="Bellgard S.E."/>
            <person name="Bellgard M.I."/>
        </authorList>
    </citation>
    <scope>NUCLEOTIDE SEQUENCE</scope>
    <source>
        <tissue evidence="1">Shoot tissue taken approximately 20 cm above the soil surface</tissue>
    </source>
</reference>
<reference evidence="1" key="1">
    <citation type="submission" date="2014-09" db="EMBL/GenBank/DDBJ databases">
        <authorList>
            <person name="Magalhaes I.L.F."/>
            <person name="Oliveira U."/>
            <person name="Santos F.R."/>
            <person name="Vidigal T.H.D.A."/>
            <person name="Brescovit A.D."/>
            <person name="Santos A.J."/>
        </authorList>
    </citation>
    <scope>NUCLEOTIDE SEQUENCE</scope>
    <source>
        <tissue evidence="1">Shoot tissue taken approximately 20 cm above the soil surface</tissue>
    </source>
</reference>